<dbReference type="PROSITE" id="PS51184">
    <property type="entry name" value="JMJC"/>
    <property type="match status" value="1"/>
</dbReference>
<sequence length="476" mass="51506">MSASGTSATHAHARAPASLTPFSALFAASLVAVGAILASRSYDRAPSLPRSAWPSGGAAQLARERRPALLFGSPSDVWPARALWNASYLKDQLRHQELVVWQQQPAADGAVFVYFADGGETGGGASGMRSPPCSEAAGGGAAARVKREVMRAGAFFDASPASRLYCSASLAKLGPVARDVAPLLPFAVAEVAGSDIDPIVWLGTAHVITQAHYDTSHNFFIQLVGRKRFWVWPPSSYNALRIFPSRHSLHRQSSLSSLPAAATAQPFEVTLSPGDVLYLPPFWFHHVEALDHFSVSVAVWSESAEAHRKELIDTLALPWEADWALERIAAAASAYVRSLLESVHHSTHAARQALRALVFRFEQLLQLPVGEQESLLEAPGDVVRLCLEPSVLRQSIGKVGDVRVPIAMEFDALRESMNSHVKQAVVRAAVAIRNVSNDLAVIHLVLDNYLEAVSHFVTGSTTQIYGYLKECCLRGW</sequence>
<dbReference type="SMART" id="SM00558">
    <property type="entry name" value="JmjC"/>
    <property type="match status" value="1"/>
</dbReference>
<dbReference type="AlphaFoldDB" id="A0AB34K6B2"/>
<gene>
    <name evidence="2" type="ORF">AB1Y20_010117</name>
</gene>
<dbReference type="InterPro" id="IPR003347">
    <property type="entry name" value="JmjC_dom"/>
</dbReference>
<reference evidence="2 3" key="1">
    <citation type="journal article" date="2024" name="Science">
        <title>Giant polyketide synthase enzymes in the biosynthesis of giant marine polyether toxins.</title>
        <authorList>
            <person name="Fallon T.R."/>
            <person name="Shende V.V."/>
            <person name="Wierzbicki I.H."/>
            <person name="Pendleton A.L."/>
            <person name="Watervoot N.F."/>
            <person name="Auber R.P."/>
            <person name="Gonzalez D.J."/>
            <person name="Wisecaver J.H."/>
            <person name="Moore B.S."/>
        </authorList>
    </citation>
    <scope>NUCLEOTIDE SEQUENCE [LARGE SCALE GENOMIC DNA]</scope>
    <source>
        <strain evidence="2 3">12B1</strain>
    </source>
</reference>
<comment type="caution">
    <text evidence="2">The sequence shown here is derived from an EMBL/GenBank/DDBJ whole genome shotgun (WGS) entry which is preliminary data.</text>
</comment>
<feature type="domain" description="JmjC" evidence="1">
    <location>
        <begin position="162"/>
        <end position="316"/>
    </location>
</feature>
<evidence type="ECO:0000313" key="3">
    <source>
        <dbReference type="Proteomes" id="UP001515480"/>
    </source>
</evidence>
<dbReference type="SUPFAM" id="SSF51197">
    <property type="entry name" value="Clavaminate synthase-like"/>
    <property type="match status" value="1"/>
</dbReference>
<dbReference type="PANTHER" id="PTHR12461:SF105">
    <property type="entry name" value="HYPOXIA-INDUCIBLE FACTOR 1-ALPHA INHIBITOR"/>
    <property type="match status" value="1"/>
</dbReference>
<dbReference type="Proteomes" id="UP001515480">
    <property type="component" value="Unassembled WGS sequence"/>
</dbReference>
<dbReference type="Gene3D" id="2.60.120.10">
    <property type="entry name" value="Jelly Rolls"/>
    <property type="match status" value="1"/>
</dbReference>
<dbReference type="Pfam" id="PF13621">
    <property type="entry name" value="Cupin_8"/>
    <property type="match status" value="1"/>
</dbReference>
<organism evidence="2 3">
    <name type="scientific">Prymnesium parvum</name>
    <name type="common">Toxic golden alga</name>
    <dbReference type="NCBI Taxonomy" id="97485"/>
    <lineage>
        <taxon>Eukaryota</taxon>
        <taxon>Haptista</taxon>
        <taxon>Haptophyta</taxon>
        <taxon>Prymnesiophyceae</taxon>
        <taxon>Prymnesiales</taxon>
        <taxon>Prymnesiaceae</taxon>
        <taxon>Prymnesium</taxon>
    </lineage>
</organism>
<accession>A0AB34K6B2</accession>
<evidence type="ECO:0000313" key="2">
    <source>
        <dbReference type="EMBL" id="KAL1528792.1"/>
    </source>
</evidence>
<proteinExistence type="predicted"/>
<dbReference type="EMBL" id="JBGBPQ010000002">
    <property type="protein sequence ID" value="KAL1528792.1"/>
    <property type="molecule type" value="Genomic_DNA"/>
</dbReference>
<name>A0AB34K6B2_PRYPA</name>
<dbReference type="InterPro" id="IPR014710">
    <property type="entry name" value="RmlC-like_jellyroll"/>
</dbReference>
<evidence type="ECO:0000259" key="1">
    <source>
        <dbReference type="PROSITE" id="PS51184"/>
    </source>
</evidence>
<dbReference type="InterPro" id="IPR041667">
    <property type="entry name" value="Cupin_8"/>
</dbReference>
<keyword evidence="3" id="KW-1185">Reference proteome</keyword>
<protein>
    <recommendedName>
        <fullName evidence="1">JmjC domain-containing protein</fullName>
    </recommendedName>
</protein>
<dbReference type="PANTHER" id="PTHR12461">
    <property type="entry name" value="HYPOXIA-INDUCIBLE FACTOR 1 ALPHA INHIBITOR-RELATED"/>
    <property type="match status" value="1"/>
</dbReference>